<evidence type="ECO:0000259" key="2">
    <source>
        <dbReference type="PROSITE" id="PS51184"/>
    </source>
</evidence>
<name>A0AAD6IQ10_DREDA</name>
<dbReference type="SMART" id="SM00558">
    <property type="entry name" value="JmjC"/>
    <property type="match status" value="1"/>
</dbReference>
<dbReference type="InterPro" id="IPR041667">
    <property type="entry name" value="Cupin_8"/>
</dbReference>
<feature type="region of interest" description="Disordered" evidence="1">
    <location>
        <begin position="502"/>
        <end position="524"/>
    </location>
</feature>
<evidence type="ECO:0000313" key="4">
    <source>
        <dbReference type="Proteomes" id="UP001221413"/>
    </source>
</evidence>
<dbReference type="PANTHER" id="PTHR12461:SF101">
    <property type="entry name" value="TRNA WYBUTOSINE-SYNTHESIZING PROTEIN 4"/>
    <property type="match status" value="1"/>
</dbReference>
<proteinExistence type="predicted"/>
<reference evidence="3" key="1">
    <citation type="submission" date="2023-01" db="EMBL/GenBank/DDBJ databases">
        <title>The chitinases involved in constricting ring structure development in the nematode-trapping fungus Drechslerella dactyloides.</title>
        <authorList>
            <person name="Wang R."/>
            <person name="Zhang L."/>
            <person name="Tang P."/>
            <person name="Li S."/>
            <person name="Liang L."/>
        </authorList>
    </citation>
    <scope>NUCLEOTIDE SEQUENCE</scope>
    <source>
        <strain evidence="3">YMF1.00031</strain>
    </source>
</reference>
<comment type="caution">
    <text evidence="3">The sequence shown here is derived from an EMBL/GenBank/DDBJ whole genome shotgun (WGS) entry which is preliminary data.</text>
</comment>
<dbReference type="Proteomes" id="UP001221413">
    <property type="component" value="Unassembled WGS sequence"/>
</dbReference>
<evidence type="ECO:0000256" key="1">
    <source>
        <dbReference type="SAM" id="MobiDB-lite"/>
    </source>
</evidence>
<dbReference type="Pfam" id="PF13621">
    <property type="entry name" value="Cupin_8"/>
    <property type="match status" value="1"/>
</dbReference>
<dbReference type="EMBL" id="JAQGDS010000013">
    <property type="protein sequence ID" value="KAJ6256338.1"/>
    <property type="molecule type" value="Genomic_DNA"/>
</dbReference>
<organism evidence="3 4">
    <name type="scientific">Drechslerella dactyloides</name>
    <name type="common">Nematode-trapping fungus</name>
    <name type="synonym">Arthrobotrys dactyloides</name>
    <dbReference type="NCBI Taxonomy" id="74499"/>
    <lineage>
        <taxon>Eukaryota</taxon>
        <taxon>Fungi</taxon>
        <taxon>Dikarya</taxon>
        <taxon>Ascomycota</taxon>
        <taxon>Pezizomycotina</taxon>
        <taxon>Orbiliomycetes</taxon>
        <taxon>Orbiliales</taxon>
        <taxon>Orbiliaceae</taxon>
        <taxon>Drechslerella</taxon>
    </lineage>
</organism>
<sequence length="579" mass="64553">MDPSRLENPLFALLQASLPDFQALAATLLREPERTVSVEEENLYVTLDEGNYRELVLAHQILWPHAKTFAALLACTIPHSSHVLPVITATTHLLRHAEGQVNTLQHAPAGRRWRNVYSYAALLVAIEIITYICLSDADSTLSTGSGEDWAVQDAIYHLDFALIKTGGWPITREVHNLLSFIDKQLLPLVDPAHSAPAVERPGDFNDDGEVDINASSSLKRNEGVTLRYPGPETQAPSISEWQDIYRAQKPIKCTGIIDHWSVFDLPADITSEPSSAVPAGEATIRRKSRWSSVQYILSKTINGRRIVPVEIGRTYADPNLQQKIMTVREYITDYLSTERTEGAQPQGADSGRVFGYLAQHNLLTQIPAFRDDVCVPEYINYTRGILLTSQLRTSSCSNDDATATTALHTHDSESDDDGNDEDVKTTINAWFGPAGTITPLHTDPHHNIFCQAAGRKYLRLYPPASSAALYPMGTDERGINMGNTSSVPVAWVESDTYTPSILPGQGNVGQDGEDGINESTEDGDEEKYEQRWKIFKKEEYVEFVVDIGETVFIPRGWWHYVRAMEGEFSFSVNFWWDDG</sequence>
<protein>
    <recommendedName>
        <fullName evidence="2">JmjC domain-containing protein</fullName>
    </recommendedName>
</protein>
<dbReference type="AlphaFoldDB" id="A0AAD6IQ10"/>
<feature type="compositionally biased region" description="Acidic residues" evidence="1">
    <location>
        <begin position="511"/>
        <end position="524"/>
    </location>
</feature>
<dbReference type="PROSITE" id="PS51184">
    <property type="entry name" value="JMJC"/>
    <property type="match status" value="1"/>
</dbReference>
<dbReference type="InterPro" id="IPR003347">
    <property type="entry name" value="JmjC_dom"/>
</dbReference>
<dbReference type="Gene3D" id="2.60.120.650">
    <property type="entry name" value="Cupin"/>
    <property type="match status" value="1"/>
</dbReference>
<gene>
    <name evidence="3" type="ORF">Dda_8836</name>
</gene>
<keyword evidence="4" id="KW-1185">Reference proteome</keyword>
<evidence type="ECO:0000313" key="3">
    <source>
        <dbReference type="EMBL" id="KAJ6256338.1"/>
    </source>
</evidence>
<accession>A0AAD6IQ10</accession>
<feature type="domain" description="JmjC" evidence="2">
    <location>
        <begin position="392"/>
        <end position="579"/>
    </location>
</feature>
<dbReference type="SUPFAM" id="SSF51197">
    <property type="entry name" value="Clavaminate synthase-like"/>
    <property type="match status" value="1"/>
</dbReference>
<dbReference type="PANTHER" id="PTHR12461">
    <property type="entry name" value="HYPOXIA-INDUCIBLE FACTOR 1 ALPHA INHIBITOR-RELATED"/>
    <property type="match status" value="1"/>
</dbReference>